<evidence type="ECO:0000313" key="11">
    <source>
        <dbReference type="Proteomes" id="UP000254101"/>
    </source>
</evidence>
<feature type="transmembrane region" description="Helical" evidence="6">
    <location>
        <begin position="507"/>
        <end position="526"/>
    </location>
</feature>
<dbReference type="GO" id="GO:0045454">
    <property type="term" value="P:cell redox homeostasis"/>
    <property type="evidence" value="ECO:0007669"/>
    <property type="project" value="TreeGrafter"/>
</dbReference>
<dbReference type="EMBL" id="QRBB01000001">
    <property type="protein sequence ID" value="RDS77126.1"/>
    <property type="molecule type" value="Genomic_DNA"/>
</dbReference>
<keyword evidence="4 6" id="KW-1133">Transmembrane helix</keyword>
<feature type="transmembrane region" description="Helical" evidence="6">
    <location>
        <begin position="289"/>
        <end position="313"/>
    </location>
</feature>
<keyword evidence="2 6" id="KW-0812">Transmembrane</keyword>
<feature type="transmembrane region" description="Helical" evidence="6">
    <location>
        <begin position="334"/>
        <end position="353"/>
    </location>
</feature>
<keyword evidence="5 6" id="KW-0472">Membrane</keyword>
<sequence>MMRASLTKVHHGLAMLLALLVALLLPAISHAQQTYIDAALAVEGQVAPGGETRIAIRFSPVASEWHGYWSNPGDAGLGMRIEWDLPDGVTIGEFRYPAPQRLLIGDLMNHIFEGDYAVVAPLRVAEDAALDGPFELAGTAFYLACTDEICVPQEAQLRAVVGVGEGAADPRFAQYQSALAAPLDRPARFAIGQDRLRIAIPLPATLDVGSPHVFVANRNLVAYAQEQSFAREGDTLIAQIPLAGTGERPERITGIVRLGDGTGLSFEAEPGEVAAGGEPLRTGGDAPPLWALLGAALLGGLVLNIMPCVFPILSLKALSLAKAGGEERAARKDALAYTAGVILACLALGGLLLALRASGEAVGWAFQLQEPGVVVALFLLAVALTANFLGAFEIPGMAITGGGASRRGSFATGLLAAFVATPCTGPFMAAALGAALVLPWPSALGLFAALGLGLALPFLLIGLVPAIRQRLPRPGAWMETFRRWMALPMGLTALALAWLVWRIGGDMFAAGALFLAVLVILALLYTGRQQASGNSTHFLWPVLAPFVLVVVFFVLPGGVSPNAGGPSADILDSQPFSEVALAEARDEERPVFLYFTADWCVTCKVNESVAIEREETAEALEAADALVLRGDWTRRDPEITAFLTQQGVAGVPLYLWYAPGAAGPQRLPQVLTPGSVRDLAVASARRGDTSR</sequence>
<evidence type="ECO:0000313" key="10">
    <source>
        <dbReference type="EMBL" id="RDS77126.1"/>
    </source>
</evidence>
<dbReference type="Pfam" id="PF02683">
    <property type="entry name" value="DsbD_TM"/>
    <property type="match status" value="1"/>
</dbReference>
<dbReference type="AlphaFoldDB" id="A0A395LJD7"/>
<evidence type="ECO:0000256" key="5">
    <source>
        <dbReference type="ARBA" id="ARBA00023136"/>
    </source>
</evidence>
<feature type="domain" description="Thiol:disulfide interchange protein DsbD N-terminal" evidence="9">
    <location>
        <begin position="42"/>
        <end position="159"/>
    </location>
</feature>
<feature type="transmembrane region" description="Helical" evidence="6">
    <location>
        <begin position="538"/>
        <end position="559"/>
    </location>
</feature>
<dbReference type="RefSeq" id="WP_115491347.1">
    <property type="nucleotide sequence ID" value="NZ_JACHWW010000001.1"/>
</dbReference>
<dbReference type="GO" id="GO:0017004">
    <property type="term" value="P:cytochrome complex assembly"/>
    <property type="evidence" value="ECO:0007669"/>
    <property type="project" value="UniProtKB-KW"/>
</dbReference>
<dbReference type="PANTHER" id="PTHR32234:SF3">
    <property type="entry name" value="SUPPRESSION OF COPPER SENSITIVITY PROTEIN"/>
    <property type="match status" value="1"/>
</dbReference>
<dbReference type="GO" id="GO:0016020">
    <property type="term" value="C:membrane"/>
    <property type="evidence" value="ECO:0007669"/>
    <property type="project" value="UniProtKB-SubCell"/>
</dbReference>
<accession>A0A395LJD7</accession>
<dbReference type="SUPFAM" id="SSF52833">
    <property type="entry name" value="Thioredoxin-like"/>
    <property type="match status" value="1"/>
</dbReference>
<dbReference type="InterPro" id="IPR028250">
    <property type="entry name" value="DsbDN"/>
</dbReference>
<reference evidence="10 11" key="1">
    <citation type="submission" date="2018-07" db="EMBL/GenBank/DDBJ databases">
        <title>Erythrobacter nanhaiensis sp. nov., a novel member of the genus Erythrobacter isolated from the South China Sea.</title>
        <authorList>
            <person name="Chen X."/>
            <person name="Liu J."/>
        </authorList>
    </citation>
    <scope>NUCLEOTIDE SEQUENCE [LARGE SCALE GENOMIC DNA]</scope>
    <source>
        <strain evidence="10 11">S-5</strain>
    </source>
</reference>
<feature type="chain" id="PRO_5017203459" evidence="7">
    <location>
        <begin position="32"/>
        <end position="691"/>
    </location>
</feature>
<proteinExistence type="predicted"/>
<evidence type="ECO:0000256" key="2">
    <source>
        <dbReference type="ARBA" id="ARBA00022692"/>
    </source>
</evidence>
<keyword evidence="3" id="KW-0201">Cytochrome c-type biogenesis</keyword>
<feature type="transmembrane region" description="Helical" evidence="6">
    <location>
        <begin position="444"/>
        <end position="464"/>
    </location>
</feature>
<protein>
    <submittedName>
        <fullName evidence="10">Thiol:disulfide interchange protein</fullName>
    </submittedName>
</protein>
<evidence type="ECO:0000256" key="7">
    <source>
        <dbReference type="SAM" id="SignalP"/>
    </source>
</evidence>
<dbReference type="InterPro" id="IPR035671">
    <property type="entry name" value="DsbD_gamma"/>
</dbReference>
<evidence type="ECO:0000259" key="8">
    <source>
        <dbReference type="Pfam" id="PF02683"/>
    </source>
</evidence>
<keyword evidence="7" id="KW-0732">Signal</keyword>
<dbReference type="InterPro" id="IPR003834">
    <property type="entry name" value="Cyt_c_assmbl_TM_dom"/>
</dbReference>
<dbReference type="InterPro" id="IPR036249">
    <property type="entry name" value="Thioredoxin-like_sf"/>
</dbReference>
<dbReference type="OrthoDB" id="9811036at2"/>
<organism evidence="10 11">
    <name type="scientific">Alteriqipengyuania lutimaris</name>
    <dbReference type="NCBI Taxonomy" id="1538146"/>
    <lineage>
        <taxon>Bacteria</taxon>
        <taxon>Pseudomonadati</taxon>
        <taxon>Pseudomonadota</taxon>
        <taxon>Alphaproteobacteria</taxon>
        <taxon>Sphingomonadales</taxon>
        <taxon>Erythrobacteraceae</taxon>
        <taxon>Alteriqipengyuania</taxon>
    </lineage>
</organism>
<evidence type="ECO:0000256" key="3">
    <source>
        <dbReference type="ARBA" id="ARBA00022748"/>
    </source>
</evidence>
<evidence type="ECO:0000256" key="4">
    <source>
        <dbReference type="ARBA" id="ARBA00022989"/>
    </source>
</evidence>
<dbReference type="Pfam" id="PF11412">
    <property type="entry name" value="DsbD_N"/>
    <property type="match status" value="1"/>
</dbReference>
<dbReference type="CDD" id="cd02953">
    <property type="entry name" value="DsbDgamma"/>
    <property type="match status" value="1"/>
</dbReference>
<dbReference type="GO" id="GO:0015035">
    <property type="term" value="F:protein-disulfide reductase activity"/>
    <property type="evidence" value="ECO:0007669"/>
    <property type="project" value="TreeGrafter"/>
</dbReference>
<feature type="signal peptide" evidence="7">
    <location>
        <begin position="1"/>
        <end position="31"/>
    </location>
</feature>
<dbReference type="Pfam" id="PF13899">
    <property type="entry name" value="Thioredoxin_7"/>
    <property type="match status" value="1"/>
</dbReference>
<evidence type="ECO:0000256" key="1">
    <source>
        <dbReference type="ARBA" id="ARBA00004141"/>
    </source>
</evidence>
<keyword evidence="11" id="KW-1185">Reference proteome</keyword>
<comment type="subcellular location">
    <subcellularLocation>
        <location evidence="1">Membrane</location>
        <topology evidence="1">Multi-pass membrane protein</topology>
    </subcellularLocation>
</comment>
<dbReference type="PANTHER" id="PTHR32234">
    <property type="entry name" value="THIOL:DISULFIDE INTERCHANGE PROTEIN DSBD"/>
    <property type="match status" value="1"/>
</dbReference>
<feature type="transmembrane region" description="Helical" evidence="6">
    <location>
        <begin position="373"/>
        <end position="392"/>
    </location>
</feature>
<feature type="transmembrane region" description="Helical" evidence="6">
    <location>
        <begin position="413"/>
        <end position="438"/>
    </location>
</feature>
<feature type="transmembrane region" description="Helical" evidence="6">
    <location>
        <begin position="484"/>
        <end position="501"/>
    </location>
</feature>
<dbReference type="Gene3D" id="3.40.30.10">
    <property type="entry name" value="Glutaredoxin"/>
    <property type="match status" value="1"/>
</dbReference>
<feature type="domain" description="Cytochrome C biogenesis protein transmembrane" evidence="8">
    <location>
        <begin position="290"/>
        <end position="494"/>
    </location>
</feature>
<comment type="caution">
    <text evidence="10">The sequence shown here is derived from an EMBL/GenBank/DDBJ whole genome shotgun (WGS) entry which is preliminary data.</text>
</comment>
<name>A0A395LJD7_9SPHN</name>
<evidence type="ECO:0000256" key="6">
    <source>
        <dbReference type="SAM" id="Phobius"/>
    </source>
</evidence>
<evidence type="ECO:0000259" key="9">
    <source>
        <dbReference type="Pfam" id="PF11412"/>
    </source>
</evidence>
<gene>
    <name evidence="10" type="ORF">DL238_05525</name>
</gene>
<dbReference type="Proteomes" id="UP000254101">
    <property type="component" value="Unassembled WGS sequence"/>
</dbReference>